<dbReference type="InterPro" id="IPR036097">
    <property type="entry name" value="HisK_dim/P_sf"/>
</dbReference>
<dbReference type="RefSeq" id="WP_399644256.1">
    <property type="nucleotide sequence ID" value="NZ_JBITYG010000001.1"/>
</dbReference>
<evidence type="ECO:0000256" key="5">
    <source>
        <dbReference type="ARBA" id="ARBA00022679"/>
    </source>
</evidence>
<accession>A0ABW8BZX4</accession>
<comment type="caution">
    <text evidence="14">The sequence shown here is derived from an EMBL/GenBank/DDBJ whole genome shotgun (WGS) entry which is preliminary data.</text>
</comment>
<keyword evidence="10 11" id="KW-0472">Membrane</keyword>
<dbReference type="InterPro" id="IPR050428">
    <property type="entry name" value="TCS_sensor_his_kinase"/>
</dbReference>
<name>A0ABW8BZX4_9ACTN</name>
<dbReference type="SUPFAM" id="SSF158472">
    <property type="entry name" value="HAMP domain-like"/>
    <property type="match status" value="1"/>
</dbReference>
<comment type="catalytic activity">
    <reaction evidence="1">
        <text>ATP + protein L-histidine = ADP + protein N-phospho-L-histidine.</text>
        <dbReference type="EC" id="2.7.13.3"/>
    </reaction>
</comment>
<keyword evidence="14" id="KW-0067">ATP-binding</keyword>
<keyword evidence="5" id="KW-0808">Transferase</keyword>
<dbReference type="PRINTS" id="PR00344">
    <property type="entry name" value="BCTRLSENSOR"/>
</dbReference>
<dbReference type="SMART" id="SM00388">
    <property type="entry name" value="HisKA"/>
    <property type="match status" value="1"/>
</dbReference>
<evidence type="ECO:0000259" key="12">
    <source>
        <dbReference type="PROSITE" id="PS50109"/>
    </source>
</evidence>
<keyword evidence="14" id="KW-0547">Nucleotide-binding</keyword>
<dbReference type="SUPFAM" id="SSF55874">
    <property type="entry name" value="ATPase domain of HSP90 chaperone/DNA topoisomerase II/histidine kinase"/>
    <property type="match status" value="1"/>
</dbReference>
<keyword evidence="9" id="KW-0902">Two-component regulatory system</keyword>
<dbReference type="CDD" id="cd00082">
    <property type="entry name" value="HisKA"/>
    <property type="match status" value="1"/>
</dbReference>
<protein>
    <recommendedName>
        <fullName evidence="3">histidine kinase</fullName>
        <ecNumber evidence="3">2.7.13.3</ecNumber>
    </recommendedName>
</protein>
<proteinExistence type="predicted"/>
<feature type="transmembrane region" description="Helical" evidence="11">
    <location>
        <begin position="6"/>
        <end position="26"/>
    </location>
</feature>
<dbReference type="InterPro" id="IPR003661">
    <property type="entry name" value="HisK_dim/P_dom"/>
</dbReference>
<evidence type="ECO:0000256" key="4">
    <source>
        <dbReference type="ARBA" id="ARBA00022553"/>
    </source>
</evidence>
<dbReference type="EC" id="2.7.13.3" evidence="3"/>
<dbReference type="PANTHER" id="PTHR45436">
    <property type="entry name" value="SENSOR HISTIDINE KINASE YKOH"/>
    <property type="match status" value="1"/>
</dbReference>
<evidence type="ECO:0000256" key="10">
    <source>
        <dbReference type="ARBA" id="ARBA00023136"/>
    </source>
</evidence>
<evidence type="ECO:0000256" key="8">
    <source>
        <dbReference type="ARBA" id="ARBA00022989"/>
    </source>
</evidence>
<evidence type="ECO:0000313" key="15">
    <source>
        <dbReference type="Proteomes" id="UP001614394"/>
    </source>
</evidence>
<dbReference type="Gene3D" id="1.10.287.130">
    <property type="match status" value="1"/>
</dbReference>
<evidence type="ECO:0000256" key="2">
    <source>
        <dbReference type="ARBA" id="ARBA00004236"/>
    </source>
</evidence>
<keyword evidence="15" id="KW-1185">Reference proteome</keyword>
<evidence type="ECO:0000256" key="9">
    <source>
        <dbReference type="ARBA" id="ARBA00023012"/>
    </source>
</evidence>
<keyword evidence="4" id="KW-0597">Phosphoprotein</keyword>
<dbReference type="SMART" id="SM00387">
    <property type="entry name" value="HATPase_c"/>
    <property type="match status" value="1"/>
</dbReference>
<comment type="subcellular location">
    <subcellularLocation>
        <location evidence="2">Cell membrane</location>
    </subcellularLocation>
</comment>
<dbReference type="GO" id="GO:0005524">
    <property type="term" value="F:ATP binding"/>
    <property type="evidence" value="ECO:0007669"/>
    <property type="project" value="UniProtKB-KW"/>
</dbReference>
<dbReference type="PROSITE" id="PS50885">
    <property type="entry name" value="HAMP"/>
    <property type="match status" value="1"/>
</dbReference>
<evidence type="ECO:0000259" key="13">
    <source>
        <dbReference type="PROSITE" id="PS50885"/>
    </source>
</evidence>
<evidence type="ECO:0000313" key="14">
    <source>
        <dbReference type="EMBL" id="MFI9099719.1"/>
    </source>
</evidence>
<evidence type="ECO:0000256" key="3">
    <source>
        <dbReference type="ARBA" id="ARBA00012438"/>
    </source>
</evidence>
<dbReference type="Proteomes" id="UP001614394">
    <property type="component" value="Unassembled WGS sequence"/>
</dbReference>
<dbReference type="Pfam" id="PF02518">
    <property type="entry name" value="HATPase_c"/>
    <property type="match status" value="1"/>
</dbReference>
<evidence type="ECO:0000256" key="7">
    <source>
        <dbReference type="ARBA" id="ARBA00022777"/>
    </source>
</evidence>
<dbReference type="PROSITE" id="PS50109">
    <property type="entry name" value="HIS_KIN"/>
    <property type="match status" value="1"/>
</dbReference>
<dbReference type="Gene3D" id="6.10.340.10">
    <property type="match status" value="1"/>
</dbReference>
<dbReference type="Gene3D" id="3.30.565.10">
    <property type="entry name" value="Histidine kinase-like ATPase, C-terminal domain"/>
    <property type="match status" value="1"/>
</dbReference>
<feature type="domain" description="Histidine kinase" evidence="12">
    <location>
        <begin position="254"/>
        <end position="467"/>
    </location>
</feature>
<dbReference type="InterPro" id="IPR036890">
    <property type="entry name" value="HATPase_C_sf"/>
</dbReference>
<gene>
    <name evidence="14" type="ORF">ACIGXA_04275</name>
</gene>
<organism evidence="14 15">
    <name type="scientific">Streptomyces fildesensis</name>
    <dbReference type="NCBI Taxonomy" id="375757"/>
    <lineage>
        <taxon>Bacteria</taxon>
        <taxon>Bacillati</taxon>
        <taxon>Actinomycetota</taxon>
        <taxon>Actinomycetes</taxon>
        <taxon>Kitasatosporales</taxon>
        <taxon>Streptomycetaceae</taxon>
        <taxon>Streptomyces</taxon>
    </lineage>
</organism>
<reference evidence="14 15" key="1">
    <citation type="submission" date="2024-10" db="EMBL/GenBank/DDBJ databases">
        <title>The Natural Products Discovery Center: Release of the First 8490 Sequenced Strains for Exploring Actinobacteria Biosynthetic Diversity.</title>
        <authorList>
            <person name="Kalkreuter E."/>
            <person name="Kautsar S.A."/>
            <person name="Yang D."/>
            <person name="Bader C.D."/>
            <person name="Teijaro C.N."/>
            <person name="Fluegel L."/>
            <person name="Davis C.M."/>
            <person name="Simpson J.R."/>
            <person name="Lauterbach L."/>
            <person name="Steele A.D."/>
            <person name="Gui C."/>
            <person name="Meng S."/>
            <person name="Li G."/>
            <person name="Viehrig K."/>
            <person name="Ye F."/>
            <person name="Su P."/>
            <person name="Kiefer A.F."/>
            <person name="Nichols A."/>
            <person name="Cepeda A.J."/>
            <person name="Yan W."/>
            <person name="Fan B."/>
            <person name="Jiang Y."/>
            <person name="Adhikari A."/>
            <person name="Zheng C.-J."/>
            <person name="Schuster L."/>
            <person name="Cowan T.M."/>
            <person name="Smanski M.J."/>
            <person name="Chevrette M.G."/>
            <person name="De Carvalho L.P.S."/>
            <person name="Shen B."/>
        </authorList>
    </citation>
    <scope>NUCLEOTIDE SEQUENCE [LARGE SCALE GENOMIC DNA]</scope>
    <source>
        <strain evidence="14 15">NPDC053399</strain>
    </source>
</reference>
<keyword evidence="7" id="KW-0418">Kinase</keyword>
<keyword evidence="8 11" id="KW-1133">Transmembrane helix</keyword>
<dbReference type="Pfam" id="PF00672">
    <property type="entry name" value="HAMP"/>
    <property type="match status" value="1"/>
</dbReference>
<evidence type="ECO:0000256" key="1">
    <source>
        <dbReference type="ARBA" id="ARBA00000085"/>
    </source>
</evidence>
<dbReference type="PANTHER" id="PTHR45436:SF5">
    <property type="entry name" value="SENSOR HISTIDINE KINASE TRCS"/>
    <property type="match status" value="1"/>
</dbReference>
<dbReference type="InterPro" id="IPR003660">
    <property type="entry name" value="HAMP_dom"/>
</dbReference>
<dbReference type="CDD" id="cd06225">
    <property type="entry name" value="HAMP"/>
    <property type="match status" value="1"/>
</dbReference>
<dbReference type="Pfam" id="PF00512">
    <property type="entry name" value="HisKA"/>
    <property type="match status" value="1"/>
</dbReference>
<dbReference type="InterPro" id="IPR005467">
    <property type="entry name" value="His_kinase_dom"/>
</dbReference>
<evidence type="ECO:0000256" key="6">
    <source>
        <dbReference type="ARBA" id="ARBA00022692"/>
    </source>
</evidence>
<sequence length="481" mass="51277">MANVTFLAIGLVMAGAASLIGMYTMLIGEIDDSLKTSQKALSSTPFTSGGLQQLCTMAGMLQTNDGNKVVAQAFDQDLFLVLDPQGRISTVCEGNVANLGQERRSLAAAMPDPRSLAASGDAATVHSDGNYYRVMVSRLGDGTMVVKGMRLNGVRRAVGHLFIVEVIDSVVLLGLLAMGSLTAARRRLQPLEDMVETASAISEGDLSRRIATASHGSSEVEQLSAALNAMLQQIETALTSSERATAQLRQFLADASHELRTPLASVRGYLQLYEKGMLDPDEKDRALTRVSAEALRMSRLVDELLALARLEDRPALAPRPVDLTQLVRDGVADLAMQQPQRPIALILPGCVEVLGDEAQLRQILGNLLSNVRVHTPADSPVTVEVVRRDEDVLLRITDSGPGLSPQDAARAFDRFFRADPDRARDTGGAGLGMSIVQAAVDAHHGSVRLDTAPGTGLTVHVTLPSARPAELVVESEAVPGR</sequence>
<feature type="domain" description="HAMP" evidence="13">
    <location>
        <begin position="185"/>
        <end position="239"/>
    </location>
</feature>
<dbReference type="EMBL" id="JBITYG010000001">
    <property type="protein sequence ID" value="MFI9099719.1"/>
    <property type="molecule type" value="Genomic_DNA"/>
</dbReference>
<dbReference type="InterPro" id="IPR003594">
    <property type="entry name" value="HATPase_dom"/>
</dbReference>
<dbReference type="SUPFAM" id="SSF47384">
    <property type="entry name" value="Homodimeric domain of signal transducing histidine kinase"/>
    <property type="match status" value="1"/>
</dbReference>
<evidence type="ECO:0000256" key="11">
    <source>
        <dbReference type="SAM" id="Phobius"/>
    </source>
</evidence>
<feature type="transmembrane region" description="Helical" evidence="11">
    <location>
        <begin position="157"/>
        <end position="181"/>
    </location>
</feature>
<keyword evidence="6 11" id="KW-0812">Transmembrane</keyword>
<dbReference type="SMART" id="SM00304">
    <property type="entry name" value="HAMP"/>
    <property type="match status" value="1"/>
</dbReference>
<dbReference type="InterPro" id="IPR004358">
    <property type="entry name" value="Sig_transdc_His_kin-like_C"/>
</dbReference>